<sequence length="55" mass="6254">MLKGAADKCFVLLAHFIAISFRGSLLLQTDYMQRKHTPTNRQPGSLPLYSQNLYV</sequence>
<evidence type="ECO:0000313" key="2">
    <source>
        <dbReference type="EMBL" id="JAH34426.1"/>
    </source>
</evidence>
<feature type="region of interest" description="Disordered" evidence="1">
    <location>
        <begin position="36"/>
        <end position="55"/>
    </location>
</feature>
<feature type="compositionally biased region" description="Polar residues" evidence="1">
    <location>
        <begin position="39"/>
        <end position="55"/>
    </location>
</feature>
<organism evidence="2">
    <name type="scientific">Anguilla anguilla</name>
    <name type="common">European freshwater eel</name>
    <name type="synonym">Muraena anguilla</name>
    <dbReference type="NCBI Taxonomy" id="7936"/>
    <lineage>
        <taxon>Eukaryota</taxon>
        <taxon>Metazoa</taxon>
        <taxon>Chordata</taxon>
        <taxon>Craniata</taxon>
        <taxon>Vertebrata</taxon>
        <taxon>Euteleostomi</taxon>
        <taxon>Actinopterygii</taxon>
        <taxon>Neopterygii</taxon>
        <taxon>Teleostei</taxon>
        <taxon>Anguilliformes</taxon>
        <taxon>Anguillidae</taxon>
        <taxon>Anguilla</taxon>
    </lineage>
</organism>
<accession>A0A0E9RZC7</accession>
<dbReference type="AlphaFoldDB" id="A0A0E9RZC7"/>
<evidence type="ECO:0000256" key="1">
    <source>
        <dbReference type="SAM" id="MobiDB-lite"/>
    </source>
</evidence>
<reference evidence="2" key="2">
    <citation type="journal article" date="2015" name="Fish Shellfish Immunol.">
        <title>Early steps in the European eel (Anguilla anguilla)-Vibrio vulnificus interaction in the gills: Role of the RtxA13 toxin.</title>
        <authorList>
            <person name="Callol A."/>
            <person name="Pajuelo D."/>
            <person name="Ebbesson L."/>
            <person name="Teles M."/>
            <person name="MacKenzie S."/>
            <person name="Amaro C."/>
        </authorList>
    </citation>
    <scope>NUCLEOTIDE SEQUENCE</scope>
</reference>
<protein>
    <submittedName>
        <fullName evidence="2">Uncharacterized protein</fullName>
    </submittedName>
</protein>
<name>A0A0E9RZC7_ANGAN</name>
<dbReference type="EMBL" id="GBXM01074151">
    <property type="protein sequence ID" value="JAH34426.1"/>
    <property type="molecule type" value="Transcribed_RNA"/>
</dbReference>
<reference evidence="2" key="1">
    <citation type="submission" date="2014-11" db="EMBL/GenBank/DDBJ databases">
        <authorList>
            <person name="Amaro Gonzalez C."/>
        </authorList>
    </citation>
    <scope>NUCLEOTIDE SEQUENCE</scope>
</reference>
<proteinExistence type="predicted"/>